<proteinExistence type="predicted"/>
<feature type="chain" id="PRO_5015471662" description="Alpha/beta hydrolase" evidence="1">
    <location>
        <begin position="31"/>
        <end position="79"/>
    </location>
</feature>
<evidence type="ECO:0000256" key="1">
    <source>
        <dbReference type="SAM" id="SignalP"/>
    </source>
</evidence>
<keyword evidence="1" id="KW-0732">Signal</keyword>
<gene>
    <name evidence="2" type="ORF">CVS27_00915</name>
</gene>
<keyword evidence="3" id="KW-1185">Reference proteome</keyword>
<evidence type="ECO:0008006" key="4">
    <source>
        <dbReference type="Google" id="ProtNLM"/>
    </source>
</evidence>
<comment type="caution">
    <text evidence="2">The sequence shown here is derived from an EMBL/GenBank/DDBJ whole genome shotgun (WGS) entry which is preliminary data.</text>
</comment>
<evidence type="ECO:0000313" key="2">
    <source>
        <dbReference type="EMBL" id="POH75205.1"/>
    </source>
</evidence>
<dbReference type="AlphaFoldDB" id="A0A2S4A113"/>
<evidence type="ECO:0000313" key="3">
    <source>
        <dbReference type="Proteomes" id="UP000237061"/>
    </source>
</evidence>
<protein>
    <recommendedName>
        <fullName evidence="4">Alpha/beta hydrolase</fullName>
    </recommendedName>
</protein>
<dbReference type="RefSeq" id="WP_103463863.1">
    <property type="nucleotide sequence ID" value="NZ_PPXC01000001.1"/>
</dbReference>
<name>A0A2S4A113_ARTGL</name>
<reference evidence="2 3" key="1">
    <citation type="submission" date="2018-01" db="EMBL/GenBank/DDBJ databases">
        <title>Arthrobacter sp. nov., from glaciers in China.</title>
        <authorList>
            <person name="Liu Q."/>
            <person name="Xin Y.-H."/>
        </authorList>
    </citation>
    <scope>NUCLEOTIDE SEQUENCE [LARGE SCALE GENOMIC DNA]</scope>
    <source>
        <strain evidence="2 3">HLT2-12-2</strain>
    </source>
</reference>
<accession>A0A2S4A113</accession>
<dbReference type="Proteomes" id="UP000237061">
    <property type="component" value="Unassembled WGS sequence"/>
</dbReference>
<sequence>MSIAHNGPRWLGVTAAALLLATAVPAPAQAKLDPGGPPIEITQTWVAPQCPLQRIERQLVHCDSLTGAGVLAPLWVPGQ</sequence>
<feature type="signal peptide" evidence="1">
    <location>
        <begin position="1"/>
        <end position="30"/>
    </location>
</feature>
<dbReference type="EMBL" id="PPXC01000001">
    <property type="protein sequence ID" value="POH75205.1"/>
    <property type="molecule type" value="Genomic_DNA"/>
</dbReference>
<organism evidence="2 3">
    <name type="scientific">Arthrobacter glacialis</name>
    <dbReference type="NCBI Taxonomy" id="1664"/>
    <lineage>
        <taxon>Bacteria</taxon>
        <taxon>Bacillati</taxon>
        <taxon>Actinomycetota</taxon>
        <taxon>Actinomycetes</taxon>
        <taxon>Micrococcales</taxon>
        <taxon>Micrococcaceae</taxon>
        <taxon>Arthrobacter</taxon>
    </lineage>
</organism>